<evidence type="ECO:0000256" key="4">
    <source>
        <dbReference type="ARBA" id="ARBA00004496"/>
    </source>
</evidence>
<protein>
    <submittedName>
        <fullName evidence="14">Uncharacterized protein</fullName>
    </submittedName>
</protein>
<dbReference type="PANTHER" id="PTHR36023:SF3">
    <property type="entry name" value="ARGOS-LIKE PROTEIN"/>
    <property type="match status" value="1"/>
</dbReference>
<keyword evidence="11 13" id="KW-0472">Membrane</keyword>
<dbReference type="Proteomes" id="UP001454036">
    <property type="component" value="Unassembled WGS sequence"/>
</dbReference>
<evidence type="ECO:0000256" key="6">
    <source>
        <dbReference type="ARBA" id="ARBA00022473"/>
    </source>
</evidence>
<feature type="transmembrane region" description="Helical" evidence="13">
    <location>
        <begin position="65"/>
        <end position="83"/>
    </location>
</feature>
<comment type="caution">
    <text evidence="14">The sequence shown here is derived from an EMBL/GenBank/DDBJ whole genome shotgun (WGS) entry which is preliminary data.</text>
</comment>
<evidence type="ECO:0000256" key="9">
    <source>
        <dbReference type="ARBA" id="ARBA00022824"/>
    </source>
</evidence>
<evidence type="ECO:0000256" key="13">
    <source>
        <dbReference type="SAM" id="Phobius"/>
    </source>
</evidence>
<keyword evidence="6" id="KW-0217">Developmental protein</keyword>
<dbReference type="GO" id="GO:0016020">
    <property type="term" value="C:membrane"/>
    <property type="evidence" value="ECO:0007669"/>
    <property type="project" value="UniProtKB-SubCell"/>
</dbReference>
<feature type="transmembrane region" description="Helical" evidence="13">
    <location>
        <begin position="34"/>
        <end position="59"/>
    </location>
</feature>
<dbReference type="GO" id="GO:0009725">
    <property type="term" value="P:response to hormone"/>
    <property type="evidence" value="ECO:0007669"/>
    <property type="project" value="UniProtKB-ARBA"/>
</dbReference>
<evidence type="ECO:0000313" key="14">
    <source>
        <dbReference type="EMBL" id="GAA0169363.1"/>
    </source>
</evidence>
<evidence type="ECO:0000256" key="3">
    <source>
        <dbReference type="ARBA" id="ARBA00004240"/>
    </source>
</evidence>
<comment type="similarity">
    <text evidence="5">Belongs to the plant organ size related (OSR) protein family.</text>
</comment>
<sequence>MMATTTTSIDHQVMLAKMERAQERMAIEALRSVYLYRGVTLLVLLVMILLFAPILLPPLEPPPKALLVIPMAIMGILLMLAFIPEASFNNVAV</sequence>
<dbReference type="GO" id="GO:0005783">
    <property type="term" value="C:endoplasmic reticulum"/>
    <property type="evidence" value="ECO:0007669"/>
    <property type="project" value="UniProtKB-SubCell"/>
</dbReference>
<reference evidence="14 15" key="1">
    <citation type="submission" date="2024-01" db="EMBL/GenBank/DDBJ databases">
        <title>The complete chloroplast genome sequence of Lithospermum erythrorhizon: insights into the phylogenetic relationship among Boraginaceae species and the maternal lineages of purple gromwells.</title>
        <authorList>
            <person name="Okada T."/>
            <person name="Watanabe K."/>
        </authorList>
    </citation>
    <scope>NUCLEOTIDE SEQUENCE [LARGE SCALE GENOMIC DNA]</scope>
</reference>
<dbReference type="GO" id="GO:0005634">
    <property type="term" value="C:nucleus"/>
    <property type="evidence" value="ECO:0007669"/>
    <property type="project" value="UniProtKB-SubCell"/>
</dbReference>
<proteinExistence type="inferred from homology"/>
<evidence type="ECO:0000256" key="12">
    <source>
        <dbReference type="ARBA" id="ARBA00023242"/>
    </source>
</evidence>
<evidence type="ECO:0000256" key="1">
    <source>
        <dbReference type="ARBA" id="ARBA00004123"/>
    </source>
</evidence>
<dbReference type="PANTHER" id="PTHR36023">
    <property type="entry name" value="ARGOS-LIKE PROTEIN"/>
    <property type="match status" value="1"/>
</dbReference>
<evidence type="ECO:0000256" key="11">
    <source>
        <dbReference type="ARBA" id="ARBA00023136"/>
    </source>
</evidence>
<organism evidence="14 15">
    <name type="scientific">Lithospermum erythrorhizon</name>
    <name type="common">Purple gromwell</name>
    <name type="synonym">Lithospermum officinale var. erythrorhizon</name>
    <dbReference type="NCBI Taxonomy" id="34254"/>
    <lineage>
        <taxon>Eukaryota</taxon>
        <taxon>Viridiplantae</taxon>
        <taxon>Streptophyta</taxon>
        <taxon>Embryophyta</taxon>
        <taxon>Tracheophyta</taxon>
        <taxon>Spermatophyta</taxon>
        <taxon>Magnoliopsida</taxon>
        <taxon>eudicotyledons</taxon>
        <taxon>Gunneridae</taxon>
        <taxon>Pentapetalae</taxon>
        <taxon>asterids</taxon>
        <taxon>lamiids</taxon>
        <taxon>Boraginales</taxon>
        <taxon>Boraginaceae</taxon>
        <taxon>Boraginoideae</taxon>
        <taxon>Lithospermeae</taxon>
        <taxon>Lithospermum</taxon>
    </lineage>
</organism>
<name>A0AAV3R257_LITER</name>
<dbReference type="AlphaFoldDB" id="A0AAV3R257"/>
<evidence type="ECO:0000256" key="10">
    <source>
        <dbReference type="ARBA" id="ARBA00022989"/>
    </source>
</evidence>
<dbReference type="EMBL" id="BAABME010006818">
    <property type="protein sequence ID" value="GAA0169363.1"/>
    <property type="molecule type" value="Genomic_DNA"/>
</dbReference>
<evidence type="ECO:0000313" key="15">
    <source>
        <dbReference type="Proteomes" id="UP001454036"/>
    </source>
</evidence>
<keyword evidence="8 13" id="KW-0812">Transmembrane</keyword>
<keyword evidence="9" id="KW-0256">Endoplasmic reticulum</keyword>
<evidence type="ECO:0000256" key="7">
    <source>
        <dbReference type="ARBA" id="ARBA00022490"/>
    </source>
</evidence>
<accession>A0AAV3R257</accession>
<gene>
    <name evidence="14" type="ORF">LIER_23871</name>
</gene>
<evidence type="ECO:0000256" key="2">
    <source>
        <dbReference type="ARBA" id="ARBA00004141"/>
    </source>
</evidence>
<comment type="subcellular location">
    <subcellularLocation>
        <location evidence="4">Cytoplasm</location>
    </subcellularLocation>
    <subcellularLocation>
        <location evidence="3">Endoplasmic reticulum</location>
    </subcellularLocation>
    <subcellularLocation>
        <location evidence="2">Membrane</location>
        <topology evidence="2">Multi-pass membrane protein</topology>
    </subcellularLocation>
    <subcellularLocation>
        <location evidence="1">Nucleus</location>
    </subcellularLocation>
</comment>
<evidence type="ECO:0000256" key="8">
    <source>
        <dbReference type="ARBA" id="ARBA00022692"/>
    </source>
</evidence>
<keyword evidence="12" id="KW-0539">Nucleus</keyword>
<evidence type="ECO:0000256" key="5">
    <source>
        <dbReference type="ARBA" id="ARBA00006891"/>
    </source>
</evidence>
<dbReference type="InterPro" id="IPR037468">
    <property type="entry name" value="ARGOS/ARL/OSR1"/>
</dbReference>
<keyword evidence="15" id="KW-1185">Reference proteome</keyword>
<keyword evidence="7" id="KW-0963">Cytoplasm</keyword>
<dbReference type="GO" id="GO:0046622">
    <property type="term" value="P:positive regulation of organ growth"/>
    <property type="evidence" value="ECO:0007669"/>
    <property type="project" value="InterPro"/>
</dbReference>
<keyword evidence="10 13" id="KW-1133">Transmembrane helix</keyword>